<evidence type="ECO:0000256" key="1">
    <source>
        <dbReference type="SAM" id="MobiDB-lite"/>
    </source>
</evidence>
<dbReference type="Proteomes" id="UP000828390">
    <property type="component" value="Unassembled WGS sequence"/>
</dbReference>
<keyword evidence="3" id="KW-1185">Reference proteome</keyword>
<dbReference type="EMBL" id="JAIWYP010000015">
    <property type="protein sequence ID" value="KAH3703270.1"/>
    <property type="molecule type" value="Genomic_DNA"/>
</dbReference>
<accession>A0A9D3YQA7</accession>
<gene>
    <name evidence="2" type="ORF">DPMN_078302</name>
</gene>
<organism evidence="2 3">
    <name type="scientific">Dreissena polymorpha</name>
    <name type="common">Zebra mussel</name>
    <name type="synonym">Mytilus polymorpha</name>
    <dbReference type="NCBI Taxonomy" id="45954"/>
    <lineage>
        <taxon>Eukaryota</taxon>
        <taxon>Metazoa</taxon>
        <taxon>Spiralia</taxon>
        <taxon>Lophotrochozoa</taxon>
        <taxon>Mollusca</taxon>
        <taxon>Bivalvia</taxon>
        <taxon>Autobranchia</taxon>
        <taxon>Heteroconchia</taxon>
        <taxon>Euheterodonta</taxon>
        <taxon>Imparidentia</taxon>
        <taxon>Neoheterodontei</taxon>
        <taxon>Myida</taxon>
        <taxon>Dreissenoidea</taxon>
        <taxon>Dreissenidae</taxon>
        <taxon>Dreissena</taxon>
    </lineage>
</organism>
<sequence>MLIFSGHNSYHDPIISHNLDDDDDDDDDGDDVDDDDDDDDNDDYYYDCDEYSTLHTRTNTVKTRRIHRYVILELKISRAMADRKDAYKDSHSVNTLKIRMTDGHI</sequence>
<comment type="caution">
    <text evidence="2">The sequence shown here is derived from an EMBL/GenBank/DDBJ whole genome shotgun (WGS) entry which is preliminary data.</text>
</comment>
<proteinExistence type="predicted"/>
<evidence type="ECO:0000313" key="3">
    <source>
        <dbReference type="Proteomes" id="UP000828390"/>
    </source>
</evidence>
<feature type="region of interest" description="Disordered" evidence="1">
    <location>
        <begin position="14"/>
        <end position="46"/>
    </location>
</feature>
<protein>
    <submittedName>
        <fullName evidence="2">Uncharacterized protein</fullName>
    </submittedName>
</protein>
<reference evidence="2" key="1">
    <citation type="journal article" date="2019" name="bioRxiv">
        <title>The Genome of the Zebra Mussel, Dreissena polymorpha: A Resource for Invasive Species Research.</title>
        <authorList>
            <person name="McCartney M.A."/>
            <person name="Auch B."/>
            <person name="Kono T."/>
            <person name="Mallez S."/>
            <person name="Zhang Y."/>
            <person name="Obille A."/>
            <person name="Becker A."/>
            <person name="Abrahante J.E."/>
            <person name="Garbe J."/>
            <person name="Badalamenti J.P."/>
            <person name="Herman A."/>
            <person name="Mangelson H."/>
            <person name="Liachko I."/>
            <person name="Sullivan S."/>
            <person name="Sone E.D."/>
            <person name="Koren S."/>
            <person name="Silverstein K.A.T."/>
            <person name="Beckman K.B."/>
            <person name="Gohl D.M."/>
        </authorList>
    </citation>
    <scope>NUCLEOTIDE SEQUENCE</scope>
    <source>
        <strain evidence="2">Duluth1</strain>
        <tissue evidence="2">Whole animal</tissue>
    </source>
</reference>
<name>A0A9D3YQA7_DREPO</name>
<dbReference type="AlphaFoldDB" id="A0A9D3YQA7"/>
<reference evidence="2" key="2">
    <citation type="submission" date="2020-11" db="EMBL/GenBank/DDBJ databases">
        <authorList>
            <person name="McCartney M.A."/>
            <person name="Auch B."/>
            <person name="Kono T."/>
            <person name="Mallez S."/>
            <person name="Becker A."/>
            <person name="Gohl D.M."/>
            <person name="Silverstein K.A.T."/>
            <person name="Koren S."/>
            <person name="Bechman K.B."/>
            <person name="Herman A."/>
            <person name="Abrahante J.E."/>
            <person name="Garbe J."/>
        </authorList>
    </citation>
    <scope>NUCLEOTIDE SEQUENCE</scope>
    <source>
        <strain evidence="2">Duluth1</strain>
        <tissue evidence="2">Whole animal</tissue>
    </source>
</reference>
<evidence type="ECO:0000313" key="2">
    <source>
        <dbReference type="EMBL" id="KAH3703270.1"/>
    </source>
</evidence>
<feature type="compositionally biased region" description="Acidic residues" evidence="1">
    <location>
        <begin position="20"/>
        <end position="46"/>
    </location>
</feature>